<dbReference type="PANTHER" id="PTHR30528">
    <property type="entry name" value="CYTOPLASMIC PROTEIN"/>
    <property type="match status" value="1"/>
</dbReference>
<dbReference type="AlphaFoldDB" id="A0A562T9F1"/>
<proteinExistence type="predicted"/>
<protein>
    <recommendedName>
        <fullName evidence="3">Winged helix-turn-helix domain-containing protein</fullName>
    </recommendedName>
</protein>
<dbReference type="EMBL" id="VLLF01000003">
    <property type="protein sequence ID" value="TWI89636.1"/>
    <property type="molecule type" value="Genomic_DNA"/>
</dbReference>
<organism evidence="1 2">
    <name type="scientific">Roseibium hamelinense</name>
    <dbReference type="NCBI Taxonomy" id="150831"/>
    <lineage>
        <taxon>Bacteria</taxon>
        <taxon>Pseudomonadati</taxon>
        <taxon>Pseudomonadota</taxon>
        <taxon>Alphaproteobacteria</taxon>
        <taxon>Hyphomicrobiales</taxon>
        <taxon>Stappiaceae</taxon>
        <taxon>Roseibium</taxon>
    </lineage>
</organism>
<reference evidence="1 2" key="1">
    <citation type="submission" date="2019-07" db="EMBL/GenBank/DDBJ databases">
        <title>Genomic Encyclopedia of Archaeal and Bacterial Type Strains, Phase II (KMG-II): from individual species to whole genera.</title>
        <authorList>
            <person name="Goeker M."/>
        </authorList>
    </citation>
    <scope>NUCLEOTIDE SEQUENCE [LARGE SCALE GENOMIC DNA]</scope>
    <source>
        <strain evidence="1 2">ATCC BAA-252</strain>
    </source>
</reference>
<dbReference type="RefSeq" id="WP_145342422.1">
    <property type="nucleotide sequence ID" value="NZ_SMLY01000073.1"/>
</dbReference>
<evidence type="ECO:0000313" key="1">
    <source>
        <dbReference type="EMBL" id="TWI89636.1"/>
    </source>
</evidence>
<dbReference type="OrthoDB" id="9787207at2"/>
<evidence type="ECO:0008006" key="3">
    <source>
        <dbReference type="Google" id="ProtNLM"/>
    </source>
</evidence>
<comment type="caution">
    <text evidence="1">The sequence shown here is derived from an EMBL/GenBank/DDBJ whole genome shotgun (WGS) entry which is preliminary data.</text>
</comment>
<keyword evidence="2" id="KW-1185">Reference proteome</keyword>
<dbReference type="Proteomes" id="UP000320593">
    <property type="component" value="Unassembled WGS sequence"/>
</dbReference>
<dbReference type="PANTHER" id="PTHR30528:SF0">
    <property type="entry name" value="CYTOPLASMIC PROTEIN"/>
    <property type="match status" value="1"/>
</dbReference>
<dbReference type="InterPro" id="IPR009351">
    <property type="entry name" value="AlkZ-like"/>
</dbReference>
<sequence>MTSSPLPQVTNAQARWLFLDRHGLLSPPAGPGKGDDLMAVIDQLGFVQVDSINTVARAHHMILYARRPAYKEKALKRLLEQDRHLFEHWTHDASVIPTAYYGHWQLKFARDKARLGERWQKWRREGFHDKFDEVLKRIADQGPVTSGDVGEGEDRKSGGWWDWHPSKTALEYLWRAGELSVCRRNGFQKVYDLTERVIPDKHRTLRPEPEETVDWAARSALSRLGFATSGEIAAFFDLITPQEAKDWCQRALATGEIEEAEILCAASHKPRRVFIQPQTLDELRGLPAPPERVRILSPFDPALRDRKRAERLFGFHYRIEVFVPEPKRQYGYYVFPVLQGDRLIGRIDMKAFRGDDCLHVRAFWPEPGIRSSKARLKKLETELNRVARFAGCANVTFEADWMRSQRH</sequence>
<gene>
    <name evidence="1" type="ORF">JM93_01841</name>
</gene>
<name>A0A562T9F1_9HYPH</name>
<evidence type="ECO:0000313" key="2">
    <source>
        <dbReference type="Proteomes" id="UP000320593"/>
    </source>
</evidence>
<dbReference type="Pfam" id="PF06224">
    <property type="entry name" value="AlkZ-like"/>
    <property type="match status" value="1"/>
</dbReference>
<accession>A0A562T9F1</accession>